<evidence type="ECO:0000259" key="3">
    <source>
        <dbReference type="Pfam" id="PF00266"/>
    </source>
</evidence>
<dbReference type="InterPro" id="IPR015421">
    <property type="entry name" value="PyrdxlP-dep_Trfase_major"/>
</dbReference>
<keyword evidence="4" id="KW-0808">Transferase</keyword>
<dbReference type="InterPro" id="IPR015422">
    <property type="entry name" value="PyrdxlP-dep_Trfase_small"/>
</dbReference>
<comment type="cofactor">
    <cofactor evidence="1">
        <name>pyridoxal 5'-phosphate</name>
        <dbReference type="ChEBI" id="CHEBI:597326"/>
    </cofactor>
</comment>
<keyword evidence="5" id="KW-1185">Reference proteome</keyword>
<keyword evidence="2" id="KW-0663">Pyridoxal phosphate</keyword>
<gene>
    <name evidence="4" type="ORF">E0Y62_19455</name>
</gene>
<dbReference type="PIRSF" id="PIRSF005572">
    <property type="entry name" value="NifS"/>
    <property type="match status" value="1"/>
</dbReference>
<dbReference type="EMBL" id="SJTH01000033">
    <property type="protein sequence ID" value="TCJ02412.1"/>
    <property type="molecule type" value="Genomic_DNA"/>
</dbReference>
<dbReference type="PANTHER" id="PTHR11601:SF36">
    <property type="entry name" value="CYSTEINE DESULFURASE NIFS-RELATED"/>
    <property type="match status" value="1"/>
</dbReference>
<name>A0A4R1AW43_9BACI</name>
<dbReference type="AlphaFoldDB" id="A0A4R1AW43"/>
<evidence type="ECO:0000313" key="4">
    <source>
        <dbReference type="EMBL" id="TCJ02412.1"/>
    </source>
</evidence>
<feature type="domain" description="Aminotransferase class V" evidence="3">
    <location>
        <begin position="3"/>
        <end position="366"/>
    </location>
</feature>
<dbReference type="Gene3D" id="1.10.260.50">
    <property type="match status" value="1"/>
</dbReference>
<dbReference type="OrthoDB" id="9808002at2"/>
<accession>A0A4R1AW43</accession>
<sequence length="380" mass="41929">MKYFDYAATCPLDREAAEIYIKAATEYYGNTSSLHDTGGQAKELLENCRSEIAQLLGVQKEGIYFTSGGSESNFLAIQSLLSTNLKTGKHIITSMAEHSSITSIMKKLIKEHLYEVTVLPLNPAGQIDIDEVKNAIRKDTILISIQHGNPEIGTLQPLEKIGRLCIENQILFHSDCIHTFGKTDIKQVAQVADSISISGHKFYGPKGIGAVYIHPRLNWQGYYPATTHEKGFRPGTVNVPAIAAMTVAAQKAGKYLNDHHSHYLRLRGAFLQVLEPIRKHYIVYHADASEQLPSTIGMRIKGIEGQLLMLECNRYGFAISTGSACQTGMQLPSKTMEALGITGKSAKEFIRISFGWETTVNDVQLLGNLIVKIVQDTCQS</sequence>
<dbReference type="PANTHER" id="PTHR11601">
    <property type="entry name" value="CYSTEINE DESULFURYLASE FAMILY MEMBER"/>
    <property type="match status" value="1"/>
</dbReference>
<dbReference type="NCBIfam" id="NF002806">
    <property type="entry name" value="PRK02948.1"/>
    <property type="match status" value="1"/>
</dbReference>
<dbReference type="STRING" id="1742358.GCA_001439605_04037"/>
<dbReference type="InterPro" id="IPR016454">
    <property type="entry name" value="Cysteine_dSase"/>
</dbReference>
<proteinExistence type="predicted"/>
<protein>
    <submittedName>
        <fullName evidence="4">Aminotransferase class V-fold PLP-dependent enzyme</fullName>
    </submittedName>
</protein>
<evidence type="ECO:0000256" key="2">
    <source>
        <dbReference type="ARBA" id="ARBA00022898"/>
    </source>
</evidence>
<organism evidence="4 5">
    <name type="scientific">Cytobacillus praedii</name>
    <dbReference type="NCBI Taxonomy" id="1742358"/>
    <lineage>
        <taxon>Bacteria</taxon>
        <taxon>Bacillati</taxon>
        <taxon>Bacillota</taxon>
        <taxon>Bacilli</taxon>
        <taxon>Bacillales</taxon>
        <taxon>Bacillaceae</taxon>
        <taxon>Cytobacillus</taxon>
    </lineage>
</organism>
<dbReference type="Pfam" id="PF00266">
    <property type="entry name" value="Aminotran_5"/>
    <property type="match status" value="1"/>
</dbReference>
<dbReference type="Proteomes" id="UP000293846">
    <property type="component" value="Unassembled WGS sequence"/>
</dbReference>
<dbReference type="Gene3D" id="3.40.640.10">
    <property type="entry name" value="Type I PLP-dependent aspartate aminotransferase-like (Major domain)"/>
    <property type="match status" value="1"/>
</dbReference>
<dbReference type="InterPro" id="IPR015424">
    <property type="entry name" value="PyrdxlP-dep_Trfase"/>
</dbReference>
<evidence type="ECO:0000313" key="5">
    <source>
        <dbReference type="Proteomes" id="UP000293846"/>
    </source>
</evidence>
<reference evidence="4 5" key="1">
    <citation type="submission" date="2019-03" db="EMBL/GenBank/DDBJ databases">
        <authorList>
            <person name="Jensen L."/>
            <person name="Storgaard J."/>
            <person name="Sulaj E."/>
            <person name="Schramm A."/>
            <person name="Marshall I.P.G."/>
        </authorList>
    </citation>
    <scope>NUCLEOTIDE SEQUENCE [LARGE SCALE GENOMIC DNA]</scope>
    <source>
        <strain evidence="4 5">2017H2G3</strain>
    </source>
</reference>
<dbReference type="GO" id="GO:0008483">
    <property type="term" value="F:transaminase activity"/>
    <property type="evidence" value="ECO:0007669"/>
    <property type="project" value="UniProtKB-KW"/>
</dbReference>
<evidence type="ECO:0000256" key="1">
    <source>
        <dbReference type="ARBA" id="ARBA00001933"/>
    </source>
</evidence>
<dbReference type="InterPro" id="IPR000192">
    <property type="entry name" value="Aminotrans_V_dom"/>
</dbReference>
<keyword evidence="4" id="KW-0032">Aminotransferase</keyword>
<comment type="caution">
    <text evidence="4">The sequence shown here is derived from an EMBL/GenBank/DDBJ whole genome shotgun (WGS) entry which is preliminary data.</text>
</comment>
<dbReference type="SUPFAM" id="SSF53383">
    <property type="entry name" value="PLP-dependent transferases"/>
    <property type="match status" value="1"/>
</dbReference>
<dbReference type="Gene3D" id="3.90.1150.10">
    <property type="entry name" value="Aspartate Aminotransferase, domain 1"/>
    <property type="match status" value="1"/>
</dbReference>